<keyword evidence="2" id="KW-1185">Reference proteome</keyword>
<sequence>MAATSLPPSFTLADIRELYHLRWGSFRDLKYTLGLVDLHGKSDAFAEQEIYASLTAFNFASRVCKEVVVRQPKNGVYAYKVNFKMAVMLCKEFLRTPRAGGEKLLEEIARHTVPIRPDRQDERNLKVKGCAGFVYRVAA</sequence>
<dbReference type="RefSeq" id="WP_186877486.1">
    <property type="nucleotide sequence ID" value="NZ_JACOPN010000001.1"/>
</dbReference>
<evidence type="ECO:0000313" key="1">
    <source>
        <dbReference type="EMBL" id="MBC5715985.1"/>
    </source>
</evidence>
<comment type="caution">
    <text evidence="1">The sequence shown here is derived from an EMBL/GenBank/DDBJ whole genome shotgun (WGS) entry which is preliminary data.</text>
</comment>
<dbReference type="EMBL" id="JACOPN010000001">
    <property type="protein sequence ID" value="MBC5715985.1"/>
    <property type="molecule type" value="Genomic_DNA"/>
</dbReference>
<reference evidence="1" key="1">
    <citation type="submission" date="2020-08" db="EMBL/GenBank/DDBJ databases">
        <title>Genome public.</title>
        <authorList>
            <person name="Liu C."/>
            <person name="Sun Q."/>
        </authorList>
    </citation>
    <scope>NUCLEOTIDE SEQUENCE</scope>
    <source>
        <strain evidence="1">BX5</strain>
    </source>
</reference>
<gene>
    <name evidence="1" type="ORF">H8S55_01355</name>
</gene>
<organism evidence="1 2">
    <name type="scientific">Flintibacter faecis</name>
    <dbReference type="NCBI Taxonomy" id="2763047"/>
    <lineage>
        <taxon>Bacteria</taxon>
        <taxon>Bacillati</taxon>
        <taxon>Bacillota</taxon>
        <taxon>Clostridia</taxon>
        <taxon>Eubacteriales</taxon>
        <taxon>Flintibacter</taxon>
    </lineage>
</organism>
<protein>
    <recommendedName>
        <fullName evidence="3">Transposase</fullName>
    </recommendedName>
</protein>
<accession>A0A8J6J1Z2</accession>
<dbReference type="AlphaFoldDB" id="A0A8J6J1Z2"/>
<evidence type="ECO:0000313" key="2">
    <source>
        <dbReference type="Proteomes" id="UP000602260"/>
    </source>
</evidence>
<name>A0A8J6J1Z2_9FIRM</name>
<proteinExistence type="predicted"/>
<evidence type="ECO:0008006" key="3">
    <source>
        <dbReference type="Google" id="ProtNLM"/>
    </source>
</evidence>
<dbReference type="Proteomes" id="UP000602260">
    <property type="component" value="Unassembled WGS sequence"/>
</dbReference>